<evidence type="ECO:0000313" key="13">
    <source>
        <dbReference type="Proteomes" id="UP000076574"/>
    </source>
</evidence>
<dbReference type="InterPro" id="IPR036220">
    <property type="entry name" value="UDP-Glc/GDP-Man_DH_C_sf"/>
</dbReference>
<dbReference type="AlphaFoldDB" id="A0A163XAG0"/>
<comment type="similarity">
    <text evidence="2 8">Belongs to the UDP-glucose/GDP-mannose dehydrogenase family.</text>
</comment>
<dbReference type="OrthoDB" id="9803238at2"/>
<dbReference type="RefSeq" id="WP_068738256.1">
    <property type="nucleotide sequence ID" value="NZ_LVYV01000055.1"/>
</dbReference>
<organism evidence="12 13">
    <name type="scientific">Tardiphaga robiniae</name>
    <dbReference type="NCBI Taxonomy" id="943830"/>
    <lineage>
        <taxon>Bacteria</taxon>
        <taxon>Pseudomonadati</taxon>
        <taxon>Pseudomonadota</taxon>
        <taxon>Alphaproteobacteria</taxon>
        <taxon>Hyphomicrobiales</taxon>
        <taxon>Nitrobacteraceae</taxon>
        <taxon>Tardiphaga</taxon>
    </lineage>
</organism>
<accession>A0A163XAG0</accession>
<dbReference type="GO" id="GO:0003979">
    <property type="term" value="F:UDP-glucose 6-dehydrogenase activity"/>
    <property type="evidence" value="ECO:0007669"/>
    <property type="project" value="UniProtKB-EC"/>
</dbReference>
<feature type="domain" description="UDP-glucose/GDP-mannose dehydrogenase C-terminal" evidence="11">
    <location>
        <begin position="313"/>
        <end position="413"/>
    </location>
</feature>
<sequence length="431" mass="46048">MTVCVYGLWHLGSVTAACLASRGIVTIGLAETQEAAAELSIGKAPLFEPGLNAMLSQGLQDGKLSFTSDVGSAVASADLLWVNFDTPVDDDDVADVDYVLDRIRSTFAHLKDGAVVLISSQVPVGSTAVLEKDFAEVANGRQVSFAYSPENLRLGDAIRVFTQSERIVIGIRGDAARRVIEPILTPFCDTLLWTRVESAEMVKHALNAFLATCVTFTNEIASVCEGVGADMSEVEGALRLDPRIGKKAYVRAGSAFGGGTLARDVQFLKAIAKDVDVRVSVLTAVLESNDHHKGWVVRHVRGRLGRLQGKRIGVLGLAYKAGTDAIRRSVAIEVIQELIADGAQVTVFDPKVASLPEPLGSAVTIAPSVDAVFADSEAVVLLTEWPEFRELDFARLVPSMQRSLLIDQNAFASKQLSGLAGLDYIIAGKVQ</sequence>
<evidence type="ECO:0000256" key="7">
    <source>
        <dbReference type="ARBA" id="ARBA00047473"/>
    </source>
</evidence>
<dbReference type="SUPFAM" id="SSF52413">
    <property type="entry name" value="UDP-glucose/GDP-mannose dehydrogenase C-terminal domain"/>
    <property type="match status" value="1"/>
</dbReference>
<dbReference type="SUPFAM" id="SSF48179">
    <property type="entry name" value="6-phosphogluconate dehydrogenase C-terminal domain-like"/>
    <property type="match status" value="1"/>
</dbReference>
<evidence type="ECO:0000259" key="11">
    <source>
        <dbReference type="SMART" id="SM00984"/>
    </source>
</evidence>
<evidence type="ECO:0000256" key="10">
    <source>
        <dbReference type="PIRSR" id="PIRSR500134-3"/>
    </source>
</evidence>
<reference evidence="12 13" key="1">
    <citation type="submission" date="2016-03" db="EMBL/GenBank/DDBJ databases">
        <title>Microsymbionts genomes from the relict species Vavilovia formosa (Stev.) Fed.</title>
        <authorList>
            <person name="Kopat V."/>
            <person name="Chirak E."/>
            <person name="Kimeklis A."/>
            <person name="Andronov E."/>
        </authorList>
    </citation>
    <scope>NUCLEOTIDE SEQUENCE [LARGE SCALE GENOMIC DNA]</scope>
    <source>
        <strain evidence="12 13">Vaf07</strain>
    </source>
</reference>
<dbReference type="PANTHER" id="PTHR43750">
    <property type="entry name" value="UDP-GLUCOSE 6-DEHYDROGENASE TUAD"/>
    <property type="match status" value="1"/>
</dbReference>
<feature type="binding site" evidence="9">
    <location>
        <position position="320"/>
    </location>
    <ligand>
        <name>substrate</name>
    </ligand>
</feature>
<dbReference type="EMBL" id="LVYV01000055">
    <property type="protein sequence ID" value="KZD20647.1"/>
    <property type="molecule type" value="Genomic_DNA"/>
</dbReference>
<dbReference type="Gene3D" id="3.40.50.720">
    <property type="entry name" value="NAD(P)-binding Rossmann-like Domain"/>
    <property type="match status" value="2"/>
</dbReference>
<evidence type="ECO:0000313" key="12">
    <source>
        <dbReference type="EMBL" id="KZD20647.1"/>
    </source>
</evidence>
<evidence type="ECO:0000256" key="2">
    <source>
        <dbReference type="ARBA" id="ARBA00006601"/>
    </source>
</evidence>
<evidence type="ECO:0000256" key="9">
    <source>
        <dbReference type="PIRSR" id="PIRSR500134-2"/>
    </source>
</evidence>
<dbReference type="InterPro" id="IPR008927">
    <property type="entry name" value="6-PGluconate_DH-like_C_sf"/>
</dbReference>
<dbReference type="STRING" id="943830.A4A58_18095"/>
<feature type="binding site" evidence="9">
    <location>
        <begin position="249"/>
        <end position="253"/>
    </location>
    <ligand>
        <name>substrate</name>
    </ligand>
</feature>
<feature type="binding site" evidence="10">
    <location>
        <position position="86"/>
    </location>
    <ligand>
        <name>NAD(+)</name>
        <dbReference type="ChEBI" id="CHEBI:57540"/>
    </ligand>
</feature>
<name>A0A163XAG0_9BRAD</name>
<dbReference type="UniPathway" id="UPA00038">
    <property type="reaction ID" value="UER00491"/>
</dbReference>
<dbReference type="Pfam" id="PF03720">
    <property type="entry name" value="UDPG_MGDP_dh_C"/>
    <property type="match status" value="1"/>
</dbReference>
<evidence type="ECO:0000256" key="1">
    <source>
        <dbReference type="ARBA" id="ARBA00004701"/>
    </source>
</evidence>
<dbReference type="SUPFAM" id="SSF51735">
    <property type="entry name" value="NAD(P)-binding Rossmann-fold domains"/>
    <property type="match status" value="1"/>
</dbReference>
<comment type="catalytic activity">
    <reaction evidence="7 8">
        <text>UDP-alpha-D-glucose + 2 NAD(+) + H2O = UDP-alpha-D-glucuronate + 2 NADH + 3 H(+)</text>
        <dbReference type="Rhea" id="RHEA:23596"/>
        <dbReference type="ChEBI" id="CHEBI:15377"/>
        <dbReference type="ChEBI" id="CHEBI:15378"/>
        <dbReference type="ChEBI" id="CHEBI:57540"/>
        <dbReference type="ChEBI" id="CHEBI:57945"/>
        <dbReference type="ChEBI" id="CHEBI:58052"/>
        <dbReference type="ChEBI" id="CHEBI:58885"/>
        <dbReference type="EC" id="1.1.1.22"/>
    </reaction>
</comment>
<feature type="binding site" evidence="9">
    <location>
        <position position="203"/>
    </location>
    <ligand>
        <name>substrate</name>
    </ligand>
</feature>
<dbReference type="PIRSF" id="PIRSF000124">
    <property type="entry name" value="UDPglc_GDPman_dh"/>
    <property type="match status" value="1"/>
</dbReference>
<dbReference type="SMART" id="SM00984">
    <property type="entry name" value="UDPG_MGDP_dh_C"/>
    <property type="match status" value="1"/>
</dbReference>
<comment type="pathway">
    <text evidence="1">Nucleotide-sugar biosynthesis; UDP-alpha-D-glucuronate biosynthesis; UDP-alpha-D-glucuronate from UDP-alpha-D-glucose: step 1/1.</text>
</comment>
<evidence type="ECO:0000256" key="8">
    <source>
        <dbReference type="PIRNR" id="PIRNR000124"/>
    </source>
</evidence>
<dbReference type="Pfam" id="PF03721">
    <property type="entry name" value="UDPG_MGDP_dh_N"/>
    <property type="match status" value="1"/>
</dbReference>
<protein>
    <recommendedName>
        <fullName evidence="4 8">UDP-glucose 6-dehydrogenase</fullName>
        <ecNumber evidence="3 8">1.1.1.22</ecNumber>
    </recommendedName>
</protein>
<dbReference type="InterPro" id="IPR036291">
    <property type="entry name" value="NAD(P)-bd_dom_sf"/>
</dbReference>
<keyword evidence="13" id="KW-1185">Reference proteome</keyword>
<dbReference type="InterPro" id="IPR001732">
    <property type="entry name" value="UDP-Glc/GDP-Man_DH_N"/>
</dbReference>
<evidence type="ECO:0000256" key="3">
    <source>
        <dbReference type="ARBA" id="ARBA00012954"/>
    </source>
</evidence>
<proteinExistence type="inferred from homology"/>
<dbReference type="NCBIfam" id="TIGR03026">
    <property type="entry name" value="NDP-sugDHase"/>
    <property type="match status" value="1"/>
</dbReference>
<evidence type="ECO:0000256" key="4">
    <source>
        <dbReference type="ARBA" id="ARBA00015132"/>
    </source>
</evidence>
<dbReference type="Pfam" id="PF00984">
    <property type="entry name" value="UDPG_MGDP_dh"/>
    <property type="match status" value="1"/>
</dbReference>
<dbReference type="GO" id="GO:0006065">
    <property type="term" value="P:UDP-glucuronate biosynthetic process"/>
    <property type="evidence" value="ECO:0007669"/>
    <property type="project" value="UniProtKB-UniPathway"/>
</dbReference>
<dbReference type="InterPro" id="IPR028357">
    <property type="entry name" value="UDPglc_DH_bac"/>
</dbReference>
<dbReference type="PIRSF" id="PIRSF500134">
    <property type="entry name" value="UDPglc_DH_bac"/>
    <property type="match status" value="1"/>
</dbReference>
<dbReference type="Gene3D" id="1.20.5.100">
    <property type="entry name" value="Cytochrome c1, transmembrane anchor, C-terminal"/>
    <property type="match status" value="1"/>
</dbReference>
<gene>
    <name evidence="12" type="ORF">A4A58_18095</name>
</gene>
<dbReference type="GO" id="GO:0051287">
    <property type="term" value="F:NAD binding"/>
    <property type="evidence" value="ECO:0007669"/>
    <property type="project" value="InterPro"/>
</dbReference>
<keyword evidence="5 8" id="KW-0560">Oxidoreductase</keyword>
<dbReference type="InterPro" id="IPR014026">
    <property type="entry name" value="UDP-Glc/GDP-Man_DH_dimer"/>
</dbReference>
<dbReference type="GO" id="GO:0000271">
    <property type="term" value="P:polysaccharide biosynthetic process"/>
    <property type="evidence" value="ECO:0007669"/>
    <property type="project" value="InterPro"/>
</dbReference>
<feature type="binding site" evidence="10">
    <location>
        <position position="327"/>
    </location>
    <ligand>
        <name>NAD(+)</name>
        <dbReference type="ChEBI" id="CHEBI:57540"/>
    </ligand>
</feature>
<dbReference type="InterPro" id="IPR014027">
    <property type="entry name" value="UDP-Glc/GDP-Man_DH_C"/>
</dbReference>
<evidence type="ECO:0000256" key="5">
    <source>
        <dbReference type="ARBA" id="ARBA00023002"/>
    </source>
</evidence>
<dbReference type="Proteomes" id="UP000076574">
    <property type="component" value="Unassembled WGS sequence"/>
</dbReference>
<dbReference type="EC" id="1.1.1.22" evidence="3 8"/>
<comment type="caution">
    <text evidence="12">The sequence shown here is derived from an EMBL/GenBank/DDBJ whole genome shotgun (WGS) entry which is preliminary data.</text>
</comment>
<keyword evidence="6 8" id="KW-0520">NAD</keyword>
<feature type="binding site" evidence="9">
    <location>
        <position position="257"/>
    </location>
    <ligand>
        <name>substrate</name>
    </ligand>
</feature>
<evidence type="ECO:0000256" key="6">
    <source>
        <dbReference type="ARBA" id="ARBA00023027"/>
    </source>
</evidence>
<dbReference type="PANTHER" id="PTHR43750:SF3">
    <property type="entry name" value="UDP-GLUCOSE 6-DEHYDROGENASE TUAD"/>
    <property type="match status" value="1"/>
</dbReference>
<dbReference type="InterPro" id="IPR017476">
    <property type="entry name" value="UDP-Glc/GDP-Man"/>
</dbReference>